<dbReference type="RefSeq" id="WP_062075100.1">
    <property type="nucleotide sequence ID" value="NZ_BBRC01000005.1"/>
</dbReference>
<keyword evidence="2" id="KW-1185">Reference proteome</keyword>
<accession>A0A7Y9ZC75</accession>
<sequence>MQFLATAADSEPWTPLNNAAARKAARELTRWGLDSIAPSALRAALDDIAERTLAVYVQADREHDMRLQSAAHRARLDVYRAERNAQYVARSSAGKLLRRAIDSAGAVPPATDRPRVETWTSATAAGVRGHGHGTDEATTDALRHLLREALERASWPAELVDKVTAFVADAAAA</sequence>
<proteinExistence type="predicted"/>
<name>A0A7Y9ZC75_9MICO</name>
<dbReference type="AlphaFoldDB" id="A0A7Y9ZC75"/>
<protein>
    <submittedName>
        <fullName evidence="1">Uncharacterized protein</fullName>
    </submittedName>
</protein>
<dbReference type="EMBL" id="JACBZO010000001">
    <property type="protein sequence ID" value="NYI41305.1"/>
    <property type="molecule type" value="Genomic_DNA"/>
</dbReference>
<evidence type="ECO:0000313" key="1">
    <source>
        <dbReference type="EMBL" id="NYI41305.1"/>
    </source>
</evidence>
<reference evidence="1 2" key="1">
    <citation type="submission" date="2020-07" db="EMBL/GenBank/DDBJ databases">
        <title>Sequencing the genomes of 1000 actinobacteria strains.</title>
        <authorList>
            <person name="Klenk H.-P."/>
        </authorList>
    </citation>
    <scope>NUCLEOTIDE SEQUENCE [LARGE SCALE GENOMIC DNA]</scope>
    <source>
        <strain evidence="1 2">DSM 19970</strain>
    </source>
</reference>
<dbReference type="OrthoDB" id="375588at85006"/>
<comment type="caution">
    <text evidence="1">The sequence shown here is derived from an EMBL/GenBank/DDBJ whole genome shotgun (WGS) entry which is preliminary data.</text>
</comment>
<dbReference type="Proteomes" id="UP000547973">
    <property type="component" value="Unassembled WGS sequence"/>
</dbReference>
<gene>
    <name evidence="1" type="ORF">BKA03_001424</name>
</gene>
<evidence type="ECO:0000313" key="2">
    <source>
        <dbReference type="Proteomes" id="UP000547973"/>
    </source>
</evidence>
<organism evidence="1 2">
    <name type="scientific">Demequina lutea</name>
    <dbReference type="NCBI Taxonomy" id="431489"/>
    <lineage>
        <taxon>Bacteria</taxon>
        <taxon>Bacillati</taxon>
        <taxon>Actinomycetota</taxon>
        <taxon>Actinomycetes</taxon>
        <taxon>Micrococcales</taxon>
        <taxon>Demequinaceae</taxon>
        <taxon>Demequina</taxon>
    </lineage>
</organism>